<gene>
    <name evidence="2" type="ORF">HMPREF9195_00714</name>
</gene>
<evidence type="ECO:0000313" key="3">
    <source>
        <dbReference type="Proteomes" id="UP000014634"/>
    </source>
</evidence>
<dbReference type="GO" id="GO:0006487">
    <property type="term" value="P:protein N-linked glycosylation"/>
    <property type="evidence" value="ECO:0007669"/>
    <property type="project" value="TreeGrafter"/>
</dbReference>
<dbReference type="EMBL" id="ATFE01000004">
    <property type="protein sequence ID" value="EPF29428.1"/>
    <property type="molecule type" value="Genomic_DNA"/>
</dbReference>
<dbReference type="PANTHER" id="PTHR10859">
    <property type="entry name" value="GLYCOSYL TRANSFERASE"/>
    <property type="match status" value="1"/>
</dbReference>
<dbReference type="InterPro" id="IPR001173">
    <property type="entry name" value="Glyco_trans_2-like"/>
</dbReference>
<feature type="domain" description="Glycosyltransferase 2-like" evidence="1">
    <location>
        <begin position="12"/>
        <end position="112"/>
    </location>
</feature>
<evidence type="ECO:0000259" key="1">
    <source>
        <dbReference type="Pfam" id="PF00535"/>
    </source>
</evidence>
<proteinExistence type="predicted"/>
<dbReference type="RefSeq" id="WP_016522684.1">
    <property type="nucleotide sequence ID" value="NZ_KE332517.1"/>
</dbReference>
<dbReference type="Proteomes" id="UP000014634">
    <property type="component" value="Unassembled WGS sequence"/>
</dbReference>
<dbReference type="AlphaFoldDB" id="A0AA87NRI6"/>
<accession>A0AA87NRI6</accession>
<dbReference type="PANTHER" id="PTHR10859:SF91">
    <property type="entry name" value="DOLICHYL-PHOSPHATE BETA-GLUCOSYLTRANSFERASE"/>
    <property type="match status" value="1"/>
</dbReference>
<sequence length="257" mass="29305">MNSASDAWTYCFLIPVYNHAALLEHTIPRFLSFGIPLIIVDDGSNEENKAILKRIADSSSDIVLISNSKNNGKGVAIKQGIAYCKQHAIDFAFQVDADNQHSLAAVPAFMSRSRAQKNKKHSIIGYPVYDSTVPSIRRDGRKVSNFFVSITTLIPDVRDSLCGFRIYPVAETWKIYRNPLISKRMPIDMELLTRLYWRGVSIIYLPVDVTYPENGSSHYKAFRDTVILSAKHAFLCCEMFFRFPVIFFYALKRRLHP</sequence>
<dbReference type="InterPro" id="IPR029044">
    <property type="entry name" value="Nucleotide-diphossugar_trans"/>
</dbReference>
<name>A0AA87NRI6_TREMD</name>
<reference evidence="2 3" key="1">
    <citation type="submission" date="2013-04" db="EMBL/GenBank/DDBJ databases">
        <title>The Genome Sequence of Treponema medium ATCC 700293.</title>
        <authorList>
            <consortium name="The Broad Institute Genomics Platform"/>
            <person name="Earl A."/>
            <person name="Ward D."/>
            <person name="Feldgarden M."/>
            <person name="Gevers D."/>
            <person name="Leonetti C."/>
            <person name="Blanton J.M."/>
            <person name="Dewhirst F.E."/>
            <person name="Izard J."/>
            <person name="Walker B."/>
            <person name="Young S."/>
            <person name="Zeng Q."/>
            <person name="Gargeya S."/>
            <person name="Fitzgerald M."/>
            <person name="Haas B."/>
            <person name="Abouelleil A."/>
            <person name="Allen A.W."/>
            <person name="Alvarado L."/>
            <person name="Arachchi H.M."/>
            <person name="Berlin A.M."/>
            <person name="Chapman S.B."/>
            <person name="Gainer-Dewar J."/>
            <person name="Goldberg J."/>
            <person name="Griggs A."/>
            <person name="Gujja S."/>
            <person name="Hansen M."/>
            <person name="Howarth C."/>
            <person name="Imamovic A."/>
            <person name="Ireland A."/>
            <person name="Larimer J."/>
            <person name="McCowan C."/>
            <person name="Murphy C."/>
            <person name="Pearson M."/>
            <person name="Poon T.W."/>
            <person name="Priest M."/>
            <person name="Roberts A."/>
            <person name="Saif S."/>
            <person name="Shea T."/>
            <person name="Sisk P."/>
            <person name="Sykes S."/>
            <person name="Wortman J."/>
            <person name="Nusbaum C."/>
            <person name="Birren B."/>
        </authorList>
    </citation>
    <scope>NUCLEOTIDE SEQUENCE [LARGE SCALE GENOMIC DNA]</scope>
    <source>
        <strain evidence="2 3">ATCC 700293</strain>
    </source>
</reference>
<protein>
    <recommendedName>
        <fullName evidence="1">Glycosyltransferase 2-like domain-containing protein</fullName>
    </recommendedName>
</protein>
<dbReference type="SUPFAM" id="SSF53448">
    <property type="entry name" value="Nucleotide-diphospho-sugar transferases"/>
    <property type="match status" value="1"/>
</dbReference>
<evidence type="ECO:0000313" key="2">
    <source>
        <dbReference type="EMBL" id="EPF29428.1"/>
    </source>
</evidence>
<dbReference type="CDD" id="cd04179">
    <property type="entry name" value="DPM_DPG-synthase_like"/>
    <property type="match status" value="1"/>
</dbReference>
<organism evidence="2 3">
    <name type="scientific">Treponema medium ATCC 700293</name>
    <dbReference type="NCBI Taxonomy" id="1125700"/>
    <lineage>
        <taxon>Bacteria</taxon>
        <taxon>Pseudomonadati</taxon>
        <taxon>Spirochaetota</taxon>
        <taxon>Spirochaetia</taxon>
        <taxon>Spirochaetales</taxon>
        <taxon>Treponemataceae</taxon>
        <taxon>Treponema</taxon>
    </lineage>
</organism>
<comment type="caution">
    <text evidence="2">The sequence shown here is derived from an EMBL/GenBank/DDBJ whole genome shotgun (WGS) entry which is preliminary data.</text>
</comment>
<dbReference type="Gene3D" id="3.90.550.10">
    <property type="entry name" value="Spore Coat Polysaccharide Biosynthesis Protein SpsA, Chain A"/>
    <property type="match status" value="1"/>
</dbReference>
<dbReference type="Pfam" id="PF00535">
    <property type="entry name" value="Glycos_transf_2"/>
    <property type="match status" value="1"/>
</dbReference>